<sequence>MHQNYHKYKAYGLHIESEVSIPEFETARFSKSDVSIILKRPERRPPRLRGLSGVRFEIAQQYSCLFWEDVGLFQIKNGNQITVSPFPGAYREIVRLPIASTCMALLLEQRGFLVIHGAALEINGAGIVLVGDKGYGKSTLTAYLLGSGGRLLSDDVTAISIDSNGAWIMPGFPSMKLWPDAINFLGRDADALKRIHPLVEKRAVPMTSNFATNPTRLRSLFFLGKADTIQLEQVDKAHRASTTHGWTIFCLSYKKNRQKGV</sequence>
<dbReference type="AlphaFoldDB" id="A0A1B9F794"/>
<keyword evidence="1" id="KW-0808">Transferase</keyword>
<dbReference type="Proteomes" id="UP000093080">
    <property type="component" value="Unassembled WGS sequence"/>
</dbReference>
<dbReference type="STRING" id="1156395.DBT_0982"/>
<dbReference type="OrthoDB" id="3213869at2"/>
<dbReference type="EMBL" id="MAGO01000004">
    <property type="protein sequence ID" value="OCC15631.1"/>
    <property type="molecule type" value="Genomic_DNA"/>
</dbReference>
<keyword evidence="1" id="KW-0418">Kinase</keyword>
<comment type="caution">
    <text evidence="1">The sequence shown here is derived from an EMBL/GenBank/DDBJ whole genome shotgun (WGS) entry which is preliminary data.</text>
</comment>
<dbReference type="GO" id="GO:0016301">
    <property type="term" value="F:kinase activity"/>
    <property type="evidence" value="ECO:0007669"/>
    <property type="project" value="UniProtKB-KW"/>
</dbReference>
<gene>
    <name evidence="1" type="ORF">DBT_0982</name>
</gene>
<accession>A0A1B9F794</accession>
<reference evidence="1 2" key="1">
    <citation type="submission" date="2016-06" db="EMBL/GenBank/DDBJ databases">
        <title>Respiratory ammonification of nitrate coupled to the oxidation of elemental sulfur in deep-sea autotrophic thermophilic bacteria.</title>
        <authorList>
            <person name="Slobodkina G.B."/>
            <person name="Mardanov A.V."/>
            <person name="Ravin N.V."/>
            <person name="Frolova A.A."/>
            <person name="Viryasiv M.B."/>
            <person name="Chernyh N.A."/>
            <person name="Bonch-Osmolovskaya E.A."/>
            <person name="Slobodkin A.I."/>
        </authorList>
    </citation>
    <scope>NUCLEOTIDE SEQUENCE [LARGE SCALE GENOMIC DNA]</scope>
    <source>
        <strain evidence="1 2">S69</strain>
    </source>
</reference>
<dbReference type="RefSeq" id="WP_067616961.1">
    <property type="nucleotide sequence ID" value="NZ_MAGO01000004.1"/>
</dbReference>
<name>A0A1B9F794_9BACT</name>
<organism evidence="1 2">
    <name type="scientific">Dissulfuribacter thermophilus</name>
    <dbReference type="NCBI Taxonomy" id="1156395"/>
    <lineage>
        <taxon>Bacteria</taxon>
        <taxon>Pseudomonadati</taxon>
        <taxon>Thermodesulfobacteriota</taxon>
        <taxon>Dissulfuribacteria</taxon>
        <taxon>Dissulfuribacterales</taxon>
        <taxon>Dissulfuribacteraceae</taxon>
        <taxon>Dissulfuribacter</taxon>
    </lineage>
</organism>
<evidence type="ECO:0000313" key="2">
    <source>
        <dbReference type="Proteomes" id="UP000093080"/>
    </source>
</evidence>
<proteinExistence type="predicted"/>
<dbReference type="Gene3D" id="3.40.50.300">
    <property type="entry name" value="P-loop containing nucleotide triphosphate hydrolases"/>
    <property type="match status" value="1"/>
</dbReference>
<evidence type="ECO:0000313" key="1">
    <source>
        <dbReference type="EMBL" id="OCC15631.1"/>
    </source>
</evidence>
<dbReference type="InterPro" id="IPR027417">
    <property type="entry name" value="P-loop_NTPase"/>
</dbReference>
<protein>
    <submittedName>
        <fullName evidence="1">Serine kinase of the HPr protein, regulates carbohydrate metabolism</fullName>
    </submittedName>
</protein>
<keyword evidence="2" id="KW-1185">Reference proteome</keyword>
<dbReference type="SUPFAM" id="SSF53795">
    <property type="entry name" value="PEP carboxykinase-like"/>
    <property type="match status" value="1"/>
</dbReference>